<feature type="transmembrane region" description="Helical" evidence="1">
    <location>
        <begin position="49"/>
        <end position="69"/>
    </location>
</feature>
<dbReference type="EMBL" id="LT828648">
    <property type="protein sequence ID" value="SLM49844.1"/>
    <property type="molecule type" value="Genomic_DNA"/>
</dbReference>
<proteinExistence type="predicted"/>
<dbReference type="AlphaFoldDB" id="A0A1W1I9Z5"/>
<evidence type="ECO:0000256" key="1">
    <source>
        <dbReference type="SAM" id="Phobius"/>
    </source>
</evidence>
<dbReference type="STRING" id="1325564.NSJP_3677"/>
<organism evidence="2 3">
    <name type="scientific">Nitrospira japonica</name>
    <dbReference type="NCBI Taxonomy" id="1325564"/>
    <lineage>
        <taxon>Bacteria</taxon>
        <taxon>Pseudomonadati</taxon>
        <taxon>Nitrospirota</taxon>
        <taxon>Nitrospiria</taxon>
        <taxon>Nitrospirales</taxon>
        <taxon>Nitrospiraceae</taxon>
        <taxon>Nitrospira</taxon>
    </lineage>
</organism>
<keyword evidence="1" id="KW-1133">Transmembrane helix</keyword>
<name>A0A1W1I9Z5_9BACT</name>
<accession>A0A1W1I9Z5</accession>
<keyword evidence="1" id="KW-0812">Transmembrane</keyword>
<keyword evidence="3" id="KW-1185">Reference proteome</keyword>
<sequence length="97" mass="10577">MVIAVVVVFSMMSDIEMWLYVAIIIGLVASVAVGRTSGKPDEFPLQPRLLKFAKGWTLVVALAALSVLHGKWQPMVFFAILGTLSSAFFWVGCRSST</sequence>
<evidence type="ECO:0000313" key="3">
    <source>
        <dbReference type="Proteomes" id="UP000192042"/>
    </source>
</evidence>
<feature type="transmembrane region" description="Helical" evidence="1">
    <location>
        <begin position="17"/>
        <end position="37"/>
    </location>
</feature>
<keyword evidence="1" id="KW-0472">Membrane</keyword>
<reference evidence="2 3" key="1">
    <citation type="submission" date="2017-03" db="EMBL/GenBank/DDBJ databases">
        <authorList>
            <person name="Afonso C.L."/>
            <person name="Miller P.J."/>
            <person name="Scott M.A."/>
            <person name="Spackman E."/>
            <person name="Goraichik I."/>
            <person name="Dimitrov K.M."/>
            <person name="Suarez D.L."/>
            <person name="Swayne D.E."/>
        </authorList>
    </citation>
    <scope>NUCLEOTIDE SEQUENCE [LARGE SCALE GENOMIC DNA]</scope>
    <source>
        <strain evidence="2">Genome sequencing of Nitrospira japonica strain NJ11</strain>
    </source>
</reference>
<dbReference type="KEGG" id="nja:NSJP_3677"/>
<protein>
    <submittedName>
        <fullName evidence="2">Uncharacterized protein</fullName>
    </submittedName>
</protein>
<dbReference type="Proteomes" id="UP000192042">
    <property type="component" value="Chromosome I"/>
</dbReference>
<gene>
    <name evidence="2" type="ORF">NSJP_3677</name>
</gene>
<feature type="transmembrane region" description="Helical" evidence="1">
    <location>
        <begin position="75"/>
        <end position="93"/>
    </location>
</feature>
<evidence type="ECO:0000313" key="2">
    <source>
        <dbReference type="EMBL" id="SLM49844.1"/>
    </source>
</evidence>